<dbReference type="PROSITE" id="PS00108">
    <property type="entry name" value="PROTEIN_KINASE_ST"/>
    <property type="match status" value="1"/>
</dbReference>
<evidence type="ECO:0000256" key="3">
    <source>
        <dbReference type="ARBA" id="ARBA00012442"/>
    </source>
</evidence>
<reference evidence="15 16" key="1">
    <citation type="journal article" date="2016" name="Genome Biol. Evol.">
        <title>Divergent and convergent evolution of fungal pathogenicity.</title>
        <authorList>
            <person name="Shang Y."/>
            <person name="Xiao G."/>
            <person name="Zheng P."/>
            <person name="Cen K."/>
            <person name="Zhan S."/>
            <person name="Wang C."/>
        </authorList>
    </citation>
    <scope>NUCLEOTIDE SEQUENCE [LARGE SCALE GENOMIC DNA]</scope>
    <source>
        <strain evidence="15 16">RCEF 264</strain>
    </source>
</reference>
<dbReference type="GO" id="GO:0005524">
    <property type="term" value="F:ATP binding"/>
    <property type="evidence" value="ECO:0007669"/>
    <property type="project" value="UniProtKB-UniRule"/>
</dbReference>
<dbReference type="PROSITE" id="PS00107">
    <property type="entry name" value="PROTEIN_KINASE_ATP"/>
    <property type="match status" value="1"/>
</dbReference>
<evidence type="ECO:0000313" key="15">
    <source>
        <dbReference type="EMBL" id="OAA58602.1"/>
    </source>
</evidence>
<dbReference type="CDD" id="cd00060">
    <property type="entry name" value="FHA"/>
    <property type="match status" value="1"/>
</dbReference>
<dbReference type="GO" id="GO:0033209">
    <property type="term" value="P:tumor necrosis factor-mediated signaling pathway"/>
    <property type="evidence" value="ECO:0007669"/>
    <property type="project" value="TreeGrafter"/>
</dbReference>
<dbReference type="EC" id="2.7.11.10" evidence="3"/>
<accession>A0A167RHJ5</accession>
<evidence type="ECO:0000256" key="2">
    <source>
        <dbReference type="ARBA" id="ARBA00005575"/>
    </source>
</evidence>
<dbReference type="SUPFAM" id="SSF49879">
    <property type="entry name" value="SMAD/FHA domain"/>
    <property type="match status" value="1"/>
</dbReference>
<dbReference type="EMBL" id="AZHD01000012">
    <property type="protein sequence ID" value="OAA58602.1"/>
    <property type="molecule type" value="Genomic_DNA"/>
</dbReference>
<dbReference type="Pfam" id="PF00498">
    <property type="entry name" value="FHA"/>
    <property type="match status" value="1"/>
</dbReference>
<dbReference type="PANTHER" id="PTHR22969:SF17">
    <property type="entry name" value="INHIBITOR OF NUCLEAR FACTOR KAPPA-B KINASE SUBUNIT BETA"/>
    <property type="match status" value="1"/>
</dbReference>
<feature type="binding site" evidence="11">
    <location>
        <position position="263"/>
    </location>
    <ligand>
        <name>ATP</name>
        <dbReference type="ChEBI" id="CHEBI:30616"/>
    </ligand>
</feature>
<evidence type="ECO:0000256" key="11">
    <source>
        <dbReference type="PROSITE-ProRule" id="PRU10141"/>
    </source>
</evidence>
<dbReference type="GO" id="GO:0005737">
    <property type="term" value="C:cytoplasm"/>
    <property type="evidence" value="ECO:0007669"/>
    <property type="project" value="UniProtKB-SubCell"/>
</dbReference>
<evidence type="ECO:0000256" key="6">
    <source>
        <dbReference type="ARBA" id="ARBA00022679"/>
    </source>
</evidence>
<dbReference type="OrthoDB" id="10252171at2759"/>
<comment type="subcellular location">
    <subcellularLocation>
        <location evidence="1">Cytoplasm</location>
    </subcellularLocation>
</comment>
<dbReference type="InterPro" id="IPR008984">
    <property type="entry name" value="SMAD_FHA_dom_sf"/>
</dbReference>
<dbReference type="PROSITE" id="PS50011">
    <property type="entry name" value="PROTEIN_KINASE_DOM"/>
    <property type="match status" value="1"/>
</dbReference>
<dbReference type="PROSITE" id="PS50006">
    <property type="entry name" value="FHA_DOMAIN"/>
    <property type="match status" value="1"/>
</dbReference>
<dbReference type="Pfam" id="PF00069">
    <property type="entry name" value="Pkinase"/>
    <property type="match status" value="1"/>
</dbReference>
<dbReference type="STRING" id="1081102.A0A167RHJ5"/>
<evidence type="ECO:0000256" key="10">
    <source>
        <dbReference type="ARBA" id="ARBA00048789"/>
    </source>
</evidence>
<keyword evidence="4" id="KW-0963">Cytoplasm</keyword>
<dbReference type="InterPro" id="IPR051180">
    <property type="entry name" value="IKK"/>
</dbReference>
<evidence type="ECO:0000256" key="8">
    <source>
        <dbReference type="ARBA" id="ARBA00022777"/>
    </source>
</evidence>
<dbReference type="AlphaFoldDB" id="A0A167RHJ5"/>
<comment type="caution">
    <text evidence="15">The sequence shown here is derived from an EMBL/GenBank/DDBJ whole genome shotgun (WGS) entry which is preliminary data.</text>
</comment>
<proteinExistence type="inferred from homology"/>
<feature type="compositionally biased region" description="Basic and acidic residues" evidence="12">
    <location>
        <begin position="504"/>
        <end position="516"/>
    </location>
</feature>
<dbReference type="SMART" id="SM00220">
    <property type="entry name" value="S_TKc"/>
    <property type="match status" value="1"/>
</dbReference>
<evidence type="ECO:0000256" key="12">
    <source>
        <dbReference type="SAM" id="MobiDB-lite"/>
    </source>
</evidence>
<comment type="catalytic activity">
    <reaction evidence="10">
        <text>L-seryl-[I-kappa-B protein] + ATP = O-phospho-L-seryl-[I-kappa-B protein] + ADP + H(+)</text>
        <dbReference type="Rhea" id="RHEA:19073"/>
        <dbReference type="Rhea" id="RHEA-COMP:13698"/>
        <dbReference type="Rhea" id="RHEA-COMP:13699"/>
        <dbReference type="ChEBI" id="CHEBI:15378"/>
        <dbReference type="ChEBI" id="CHEBI:29999"/>
        <dbReference type="ChEBI" id="CHEBI:30616"/>
        <dbReference type="ChEBI" id="CHEBI:83421"/>
        <dbReference type="ChEBI" id="CHEBI:456216"/>
        <dbReference type="EC" id="2.7.11.10"/>
    </reaction>
</comment>
<feature type="domain" description="FHA" evidence="13">
    <location>
        <begin position="84"/>
        <end position="130"/>
    </location>
</feature>
<comment type="similarity">
    <text evidence="2">Belongs to the protein kinase superfamily. CAMK Ser/Thr protein kinase family. CHEK2 subfamily.</text>
</comment>
<evidence type="ECO:0000313" key="16">
    <source>
        <dbReference type="Proteomes" id="UP000076874"/>
    </source>
</evidence>
<dbReference type="Proteomes" id="UP000076874">
    <property type="component" value="Unassembled WGS sequence"/>
</dbReference>
<feature type="domain" description="Protein kinase" evidence="14">
    <location>
        <begin position="225"/>
        <end position="484"/>
    </location>
</feature>
<dbReference type="InterPro" id="IPR000253">
    <property type="entry name" value="FHA_dom"/>
</dbReference>
<keyword evidence="5" id="KW-0723">Serine/threonine-protein kinase</keyword>
<protein>
    <recommendedName>
        <fullName evidence="3">IkappaB kinase</fullName>
        <ecNumber evidence="3">2.7.11.10</ecNumber>
    </recommendedName>
</protein>
<keyword evidence="16" id="KW-1185">Reference proteome</keyword>
<evidence type="ECO:0000256" key="1">
    <source>
        <dbReference type="ARBA" id="ARBA00004496"/>
    </source>
</evidence>
<keyword evidence="6" id="KW-0808">Transferase</keyword>
<name>A0A167RHJ5_9HYPO</name>
<evidence type="ECO:0000256" key="4">
    <source>
        <dbReference type="ARBA" id="ARBA00022490"/>
    </source>
</evidence>
<evidence type="ECO:0000259" key="14">
    <source>
        <dbReference type="PROSITE" id="PS50011"/>
    </source>
</evidence>
<gene>
    <name evidence="15" type="ORF">SPI_06675</name>
</gene>
<feature type="region of interest" description="Disordered" evidence="12">
    <location>
        <begin position="500"/>
        <end position="643"/>
    </location>
</feature>
<keyword evidence="9 11" id="KW-0067">ATP-binding</keyword>
<dbReference type="InterPro" id="IPR000719">
    <property type="entry name" value="Prot_kinase_dom"/>
</dbReference>
<evidence type="ECO:0000256" key="7">
    <source>
        <dbReference type="ARBA" id="ARBA00022741"/>
    </source>
</evidence>
<dbReference type="Gene3D" id="1.10.510.10">
    <property type="entry name" value="Transferase(Phosphotransferase) domain 1"/>
    <property type="match status" value="1"/>
</dbReference>
<dbReference type="GO" id="GO:0004674">
    <property type="term" value="F:protein serine/threonine kinase activity"/>
    <property type="evidence" value="ECO:0007669"/>
    <property type="project" value="UniProtKB-KW"/>
</dbReference>
<evidence type="ECO:0000256" key="9">
    <source>
        <dbReference type="ARBA" id="ARBA00022840"/>
    </source>
</evidence>
<dbReference type="InterPro" id="IPR011009">
    <property type="entry name" value="Kinase-like_dom_sf"/>
</dbReference>
<dbReference type="InterPro" id="IPR017441">
    <property type="entry name" value="Protein_kinase_ATP_BS"/>
</dbReference>
<evidence type="ECO:0000259" key="13">
    <source>
        <dbReference type="PROSITE" id="PS50006"/>
    </source>
</evidence>
<keyword evidence="7 11" id="KW-0547">Nucleotide-binding</keyword>
<dbReference type="Gene3D" id="2.60.200.20">
    <property type="match status" value="1"/>
</dbReference>
<keyword evidence="8 15" id="KW-0418">Kinase</keyword>
<dbReference type="SUPFAM" id="SSF56112">
    <property type="entry name" value="Protein kinase-like (PK-like)"/>
    <property type="match status" value="1"/>
</dbReference>
<organism evidence="15 16">
    <name type="scientific">Niveomyces insectorum RCEF 264</name>
    <dbReference type="NCBI Taxonomy" id="1081102"/>
    <lineage>
        <taxon>Eukaryota</taxon>
        <taxon>Fungi</taxon>
        <taxon>Dikarya</taxon>
        <taxon>Ascomycota</taxon>
        <taxon>Pezizomycotina</taxon>
        <taxon>Sordariomycetes</taxon>
        <taxon>Hypocreomycetidae</taxon>
        <taxon>Hypocreales</taxon>
        <taxon>Cordycipitaceae</taxon>
        <taxon>Niveomyces</taxon>
    </lineage>
</organism>
<dbReference type="InterPro" id="IPR008271">
    <property type="entry name" value="Ser/Thr_kinase_AS"/>
</dbReference>
<sequence>MADQDLIARLYPSQDGAGIATEAVTAKWNVTRMVPATVSAPETTYDHHEREATQDPVDSGGSHLDCYPCLELRFSQPPATSHGYVFGWDAKCDVRLARMSGISFHHLALTFDDQYRLVIKDLGSLAGTEVLYNEQGRGKRSDFVWIVGGHDMPQKRGKIIVVFHRHLQFEIVVSSHDITSQSYMDKVDQLRQGTANAEDLLGGLDLSRPQTERASGAQTPGTGPIFLTEKLGEGTFGVVTRLFNVSTGEECALKEPSARAVRKRTVKVDAWKKEARIMGRISHDHIVAFFGSDFTSSPRLWFEYVPRGTLSEHDLSVVECVQVARQCLSALAYLHGQDPPIVHRDIKPDNILVQDRYGDAICVKFGDFGLSRASRDPTTICGSLQYLAPEIYREQKRRHTHREKSHYTSAVDVWSLGVTIFECAYRLPSSNATGIAWCEEVVRKLEGDALAYPDDLKQFLWYYMVVMVPELRQSAQFCHDQALLLTGLAQVGFQTPTATSYVQDHPHIESHDRGLEDTEDAGQDSAAHDGESSAATASPSVVDEANSADERRRIRSNGPPPDAGVPQLTRKKANGSSSSGRRDTKRHRGQQLAPQVTGPSFYVDGGSPSGASNEGEQFDPDPWPTEAVSLPAAGGPMDDGSIYAEPLQSELARGSTDNLGEQELVAKLQTELNGSREGRPS</sequence>
<dbReference type="PANTHER" id="PTHR22969">
    <property type="entry name" value="IKB KINASE"/>
    <property type="match status" value="1"/>
</dbReference>
<evidence type="ECO:0000256" key="5">
    <source>
        <dbReference type="ARBA" id="ARBA00022527"/>
    </source>
</evidence>
<dbReference type="GO" id="GO:0045944">
    <property type="term" value="P:positive regulation of transcription by RNA polymerase II"/>
    <property type="evidence" value="ECO:0007669"/>
    <property type="project" value="TreeGrafter"/>
</dbReference>